<dbReference type="PANTHER" id="PTHR33221:SF15">
    <property type="entry name" value="HTH-TYPE TRANSCRIPTIONAL REGULATOR YWGB-RELATED"/>
    <property type="match status" value="1"/>
</dbReference>
<dbReference type="InterPro" id="IPR000944">
    <property type="entry name" value="Tscrpt_reg_Rrf2"/>
</dbReference>
<gene>
    <name evidence="1" type="ORF">CLV84_3041</name>
</gene>
<dbReference type="PANTHER" id="PTHR33221">
    <property type="entry name" value="WINGED HELIX-TURN-HELIX TRANSCRIPTIONAL REGULATOR, RRF2 FAMILY"/>
    <property type="match status" value="1"/>
</dbReference>
<organism evidence="1 2">
    <name type="scientific">Neolewinella xylanilytica</name>
    <dbReference type="NCBI Taxonomy" id="1514080"/>
    <lineage>
        <taxon>Bacteria</taxon>
        <taxon>Pseudomonadati</taxon>
        <taxon>Bacteroidota</taxon>
        <taxon>Saprospiria</taxon>
        <taxon>Saprospirales</taxon>
        <taxon>Lewinellaceae</taxon>
        <taxon>Neolewinella</taxon>
    </lineage>
</organism>
<dbReference type="EMBL" id="PTJC01000006">
    <property type="protein sequence ID" value="PPK86122.1"/>
    <property type="molecule type" value="Genomic_DNA"/>
</dbReference>
<dbReference type="AlphaFoldDB" id="A0A2S6I4R0"/>
<dbReference type="InterPro" id="IPR036388">
    <property type="entry name" value="WH-like_DNA-bd_sf"/>
</dbReference>
<dbReference type="Gene3D" id="1.10.10.10">
    <property type="entry name" value="Winged helix-like DNA-binding domain superfamily/Winged helix DNA-binding domain"/>
    <property type="match status" value="1"/>
</dbReference>
<dbReference type="OrthoDB" id="213028at2"/>
<evidence type="ECO:0000313" key="2">
    <source>
        <dbReference type="Proteomes" id="UP000237662"/>
    </source>
</evidence>
<proteinExistence type="predicted"/>
<dbReference type="InterPro" id="IPR030489">
    <property type="entry name" value="TR_Rrf2-type_CS"/>
</dbReference>
<dbReference type="GO" id="GO:0003700">
    <property type="term" value="F:DNA-binding transcription factor activity"/>
    <property type="evidence" value="ECO:0007669"/>
    <property type="project" value="TreeGrafter"/>
</dbReference>
<evidence type="ECO:0000313" key="1">
    <source>
        <dbReference type="EMBL" id="PPK86122.1"/>
    </source>
</evidence>
<comment type="caution">
    <text evidence="1">The sequence shown here is derived from an EMBL/GenBank/DDBJ whole genome shotgun (WGS) entry which is preliminary data.</text>
</comment>
<reference evidence="1 2" key="1">
    <citation type="submission" date="2018-02" db="EMBL/GenBank/DDBJ databases">
        <title>Genomic Encyclopedia of Archaeal and Bacterial Type Strains, Phase II (KMG-II): from individual species to whole genera.</title>
        <authorList>
            <person name="Goeker M."/>
        </authorList>
    </citation>
    <scope>NUCLEOTIDE SEQUENCE [LARGE SCALE GENOMIC DNA]</scope>
    <source>
        <strain evidence="1 2">DSM 29526</strain>
    </source>
</reference>
<dbReference type="Proteomes" id="UP000237662">
    <property type="component" value="Unassembled WGS sequence"/>
</dbReference>
<dbReference type="InterPro" id="IPR036390">
    <property type="entry name" value="WH_DNA-bd_sf"/>
</dbReference>
<accession>A0A2S6I4R0</accession>
<keyword evidence="2" id="KW-1185">Reference proteome</keyword>
<dbReference type="RefSeq" id="WP_104420587.1">
    <property type="nucleotide sequence ID" value="NZ_PTJC01000006.1"/>
</dbReference>
<dbReference type="Pfam" id="PF02082">
    <property type="entry name" value="Rrf2"/>
    <property type="match status" value="1"/>
</dbReference>
<protein>
    <submittedName>
        <fullName evidence="1">BadM/Rrf2 family transcriptional regulator</fullName>
    </submittedName>
</protein>
<name>A0A2S6I4R0_9BACT</name>
<dbReference type="PROSITE" id="PS51197">
    <property type="entry name" value="HTH_RRF2_2"/>
    <property type="match status" value="1"/>
</dbReference>
<sequence>MNNGRFATALHLLTLLRLNRGELLSSDYMAGSVNVNPAVVRKELSNLRDHGLVTSKEGRGGGYSLGKPATQIHLSEVYQLVNDTHVLGRSNEPNPECPVGRQINGHLQELYCRADEALLNQLGQLTLEDFGRKLD</sequence>
<dbReference type="SUPFAM" id="SSF46785">
    <property type="entry name" value="Winged helix' DNA-binding domain"/>
    <property type="match status" value="1"/>
</dbReference>
<dbReference type="GO" id="GO:0005829">
    <property type="term" value="C:cytosol"/>
    <property type="evidence" value="ECO:0007669"/>
    <property type="project" value="TreeGrafter"/>
</dbReference>
<dbReference type="PROSITE" id="PS01332">
    <property type="entry name" value="HTH_RRF2_1"/>
    <property type="match status" value="1"/>
</dbReference>